<protein>
    <recommendedName>
        <fullName evidence="5">Basic leucine zipper domain-containing protein</fullName>
    </recommendedName>
</protein>
<dbReference type="EMBL" id="CALNXI010000227">
    <property type="protein sequence ID" value="CAH3022619.1"/>
    <property type="molecule type" value="Genomic_DNA"/>
</dbReference>
<comment type="caution">
    <text evidence="6">The sequence shown here is derived from an EMBL/GenBank/DDBJ whole genome shotgun (WGS) entry which is preliminary data.</text>
</comment>
<evidence type="ECO:0000256" key="1">
    <source>
        <dbReference type="ARBA" id="ARBA00023015"/>
    </source>
</evidence>
<evidence type="ECO:0000259" key="5">
    <source>
        <dbReference type="Pfam" id="PF03131"/>
    </source>
</evidence>
<feature type="compositionally biased region" description="Basic residues" evidence="4">
    <location>
        <begin position="19"/>
        <end position="31"/>
    </location>
</feature>
<dbReference type="PANTHER" id="PTHR10129">
    <property type="entry name" value="TRANSCRIPTION FACTOR MAF"/>
    <property type="match status" value="1"/>
</dbReference>
<keyword evidence="1" id="KW-0805">Transcription regulation</keyword>
<proteinExistence type="predicted"/>
<dbReference type="SUPFAM" id="SSF47454">
    <property type="entry name" value="A DNA-binding domain in eukaryotic transcription factors"/>
    <property type="match status" value="1"/>
</dbReference>
<dbReference type="PANTHER" id="PTHR10129:SF50">
    <property type="entry name" value="BZIP DOMAIN-CONTAINING PROTEIN"/>
    <property type="match status" value="1"/>
</dbReference>
<keyword evidence="7" id="KW-1185">Reference proteome</keyword>
<keyword evidence="3" id="KW-0804">Transcription</keyword>
<organism evidence="6 7">
    <name type="scientific">Porites evermanni</name>
    <dbReference type="NCBI Taxonomy" id="104178"/>
    <lineage>
        <taxon>Eukaryota</taxon>
        <taxon>Metazoa</taxon>
        <taxon>Cnidaria</taxon>
        <taxon>Anthozoa</taxon>
        <taxon>Hexacorallia</taxon>
        <taxon>Scleractinia</taxon>
        <taxon>Fungiina</taxon>
        <taxon>Poritidae</taxon>
        <taxon>Porites</taxon>
    </lineage>
</organism>
<accession>A0ABN8LZ81</accession>
<dbReference type="InterPro" id="IPR008917">
    <property type="entry name" value="TF_DNA-bd_sf"/>
</dbReference>
<evidence type="ECO:0000256" key="2">
    <source>
        <dbReference type="ARBA" id="ARBA00023125"/>
    </source>
</evidence>
<reference evidence="6 7" key="1">
    <citation type="submission" date="2022-05" db="EMBL/GenBank/DDBJ databases">
        <authorList>
            <consortium name="Genoscope - CEA"/>
            <person name="William W."/>
        </authorList>
    </citation>
    <scope>NUCLEOTIDE SEQUENCE [LARGE SCALE GENOMIC DNA]</scope>
</reference>
<gene>
    <name evidence="6" type="ORF">PEVE_00016211</name>
</gene>
<evidence type="ECO:0000256" key="3">
    <source>
        <dbReference type="ARBA" id="ARBA00023163"/>
    </source>
</evidence>
<evidence type="ECO:0000313" key="7">
    <source>
        <dbReference type="Proteomes" id="UP001159427"/>
    </source>
</evidence>
<dbReference type="Pfam" id="PF03131">
    <property type="entry name" value="bZIP_Maf"/>
    <property type="match status" value="1"/>
</dbReference>
<feature type="region of interest" description="Disordered" evidence="4">
    <location>
        <begin position="1"/>
        <end position="37"/>
    </location>
</feature>
<dbReference type="InterPro" id="IPR024874">
    <property type="entry name" value="Transcription_factor_Maf_fam"/>
</dbReference>
<name>A0ABN8LZ81_9CNID</name>
<evidence type="ECO:0000313" key="6">
    <source>
        <dbReference type="EMBL" id="CAH3022619.1"/>
    </source>
</evidence>
<evidence type="ECO:0000256" key="4">
    <source>
        <dbReference type="SAM" id="MobiDB-lite"/>
    </source>
</evidence>
<sequence length="147" mass="17327">MARVRNLFGQAKDATKREGKAKKSQQKARKQPLRDHESFVSCKLSDEKLEKMSIRDLNKHLRQLPKELAKRYRRRRRILKNRQYALKYRRNSSGKGSNIAKQNASLELEICLTNEELRKVICERDEYKKKCLRLNAMLLQSSATDHA</sequence>
<dbReference type="Gene3D" id="1.20.5.170">
    <property type="match status" value="1"/>
</dbReference>
<feature type="domain" description="Basic leucine zipper" evidence="5">
    <location>
        <begin position="44"/>
        <end position="134"/>
    </location>
</feature>
<dbReference type="Proteomes" id="UP001159427">
    <property type="component" value="Unassembled WGS sequence"/>
</dbReference>
<dbReference type="InterPro" id="IPR004826">
    <property type="entry name" value="bZIP_Maf"/>
</dbReference>
<keyword evidence="2" id="KW-0238">DNA-binding</keyword>